<organism evidence="8 9">
    <name type="scientific">Paenibacillus borealis</name>
    <dbReference type="NCBI Taxonomy" id="160799"/>
    <lineage>
        <taxon>Bacteria</taxon>
        <taxon>Bacillati</taxon>
        <taxon>Bacillota</taxon>
        <taxon>Bacilli</taxon>
        <taxon>Bacillales</taxon>
        <taxon>Paenibacillaceae</taxon>
        <taxon>Paenibacillus</taxon>
    </lineage>
</organism>
<keyword evidence="2 6" id="KW-0813">Transport</keyword>
<evidence type="ECO:0000313" key="8">
    <source>
        <dbReference type="EMBL" id="AIQ59896.1"/>
    </source>
</evidence>
<dbReference type="InterPro" id="IPR000515">
    <property type="entry name" value="MetI-like"/>
</dbReference>
<evidence type="ECO:0000256" key="5">
    <source>
        <dbReference type="ARBA" id="ARBA00023136"/>
    </source>
</evidence>
<reference evidence="8" key="1">
    <citation type="submission" date="2014-08" db="EMBL/GenBank/DDBJ databases">
        <title>Comparative genomics of the Paenibacillus odorifer group.</title>
        <authorList>
            <person name="den Bakker H.C."/>
            <person name="Tsai Y.-C.Y.-C."/>
            <person name="Martin N."/>
            <person name="Korlach J."/>
            <person name="Wiedmann M."/>
        </authorList>
    </citation>
    <scope>NUCLEOTIDE SEQUENCE [LARGE SCALE GENOMIC DNA]</scope>
    <source>
        <strain evidence="8">DSM 13188</strain>
    </source>
</reference>
<keyword evidence="5 6" id="KW-0472">Membrane</keyword>
<feature type="transmembrane region" description="Helical" evidence="6">
    <location>
        <begin position="294"/>
        <end position="314"/>
    </location>
</feature>
<feature type="transmembrane region" description="Helical" evidence="6">
    <location>
        <begin position="38"/>
        <end position="56"/>
    </location>
</feature>
<feature type="transmembrane region" description="Helical" evidence="6">
    <location>
        <begin position="104"/>
        <end position="125"/>
    </location>
</feature>
<comment type="subcellular location">
    <subcellularLocation>
        <location evidence="6">Cell membrane</location>
        <topology evidence="6">Multi-pass membrane protein</topology>
    </subcellularLocation>
    <subcellularLocation>
        <location evidence="1">Membrane</location>
        <topology evidence="1">Multi-pass membrane protein</topology>
    </subcellularLocation>
</comment>
<dbReference type="PANTHER" id="PTHR43496">
    <property type="entry name" value="PROTEIN LPLB"/>
    <property type="match status" value="1"/>
</dbReference>
<evidence type="ECO:0000256" key="3">
    <source>
        <dbReference type="ARBA" id="ARBA00022692"/>
    </source>
</evidence>
<feature type="transmembrane region" description="Helical" evidence="6">
    <location>
        <begin position="146"/>
        <end position="167"/>
    </location>
</feature>
<evidence type="ECO:0000313" key="9">
    <source>
        <dbReference type="Proteomes" id="UP000029518"/>
    </source>
</evidence>
<accession>A0A089LEK3</accession>
<feature type="domain" description="ABC transmembrane type-1" evidence="7">
    <location>
        <begin position="100"/>
        <end position="315"/>
    </location>
</feature>
<dbReference type="OrthoDB" id="9785836at2"/>
<dbReference type="HOGENOM" id="CLU_016047_0_1_9"/>
<keyword evidence="3 6" id="KW-0812">Transmembrane</keyword>
<dbReference type="KEGG" id="pbd:PBOR_25275"/>
<name>A0A089LEK3_PAEBO</name>
<comment type="similarity">
    <text evidence="6">Belongs to the binding-protein-dependent transport system permease family.</text>
</comment>
<dbReference type="CDD" id="cd06261">
    <property type="entry name" value="TM_PBP2"/>
    <property type="match status" value="1"/>
</dbReference>
<dbReference type="PANTHER" id="PTHR43496:SF1">
    <property type="entry name" value="POLYGALACTURONAN_RHAMNOGALACTURONAN TRANSPORT SYSTEM PERMEASE PROTEIN YTEP"/>
    <property type="match status" value="1"/>
</dbReference>
<dbReference type="GO" id="GO:0005886">
    <property type="term" value="C:plasma membrane"/>
    <property type="evidence" value="ECO:0007669"/>
    <property type="project" value="UniProtKB-SubCell"/>
</dbReference>
<evidence type="ECO:0000256" key="2">
    <source>
        <dbReference type="ARBA" id="ARBA00022448"/>
    </source>
</evidence>
<dbReference type="AlphaFoldDB" id="A0A089LEK3"/>
<dbReference type="Proteomes" id="UP000029518">
    <property type="component" value="Chromosome"/>
</dbReference>
<dbReference type="Pfam" id="PF00528">
    <property type="entry name" value="BPD_transp_1"/>
    <property type="match status" value="1"/>
</dbReference>
<evidence type="ECO:0000256" key="4">
    <source>
        <dbReference type="ARBA" id="ARBA00022989"/>
    </source>
</evidence>
<dbReference type="PROSITE" id="PS50928">
    <property type="entry name" value="ABC_TM1"/>
    <property type="match status" value="1"/>
</dbReference>
<dbReference type="GO" id="GO:0055085">
    <property type="term" value="P:transmembrane transport"/>
    <property type="evidence" value="ECO:0007669"/>
    <property type="project" value="InterPro"/>
</dbReference>
<evidence type="ECO:0000256" key="1">
    <source>
        <dbReference type="ARBA" id="ARBA00004141"/>
    </source>
</evidence>
<feature type="transmembrane region" description="Helical" evidence="6">
    <location>
        <begin position="201"/>
        <end position="222"/>
    </location>
</feature>
<proteinExistence type="inferred from homology"/>
<dbReference type="SUPFAM" id="SSF161098">
    <property type="entry name" value="MetI-like"/>
    <property type="match status" value="1"/>
</dbReference>
<keyword evidence="9" id="KW-1185">Reference proteome</keyword>
<dbReference type="InterPro" id="IPR035906">
    <property type="entry name" value="MetI-like_sf"/>
</dbReference>
<keyword evidence="4 6" id="KW-1133">Transmembrane helix</keyword>
<sequence length="327" mass="37165">MQRGEFLVAHFPAPLNRTPTPKSAYRAKVWKRIWSMRVLYLMLLPGVAYYIIYKYIPVYGVLIAFKDYDILSGILRSPWADPWYKHFQFFFESPYFSQLLTNTFLISLYKTVWGTIPAIGVALLIHEGRSLWLNRIVQTLSYMPHFLSYVIIYGIAIAFLSETSGLVNRWVVEAGGNGIPFLTSTAYFRSVLVGTDVWKDLGWGAIIYLAAMSSIDATLYEAARIDGAGRLRRIWHVTLPGIRSVIILLLVLKVGSALDAGFEQIYIMYNLQVMPVADIIDTWVFRVGLEQLNFSLATAVGLFKSLIGLVLIFLSNKLARRWGGNLW</sequence>
<gene>
    <name evidence="8" type="ORF">PBOR_25275</name>
</gene>
<dbReference type="EMBL" id="CP009285">
    <property type="protein sequence ID" value="AIQ59896.1"/>
    <property type="molecule type" value="Genomic_DNA"/>
</dbReference>
<protein>
    <submittedName>
        <fullName evidence="8">Sugar ABC transporter ATPase</fullName>
    </submittedName>
</protein>
<evidence type="ECO:0000256" key="6">
    <source>
        <dbReference type="RuleBase" id="RU363032"/>
    </source>
</evidence>
<dbReference type="Gene3D" id="1.10.3720.10">
    <property type="entry name" value="MetI-like"/>
    <property type="match status" value="1"/>
</dbReference>
<evidence type="ECO:0000259" key="7">
    <source>
        <dbReference type="PROSITE" id="PS50928"/>
    </source>
</evidence>